<comment type="similarity">
    <text evidence="2 7">Belongs to the phosphohexose mutase family.</text>
</comment>
<keyword evidence="6" id="KW-0413">Isomerase</keyword>
<dbReference type="PANTHER" id="PTHR45745">
    <property type="entry name" value="PHOSPHOMANNOMUTASE 45A"/>
    <property type="match status" value="1"/>
</dbReference>
<proteinExistence type="inferred from homology"/>
<dbReference type="InterPro" id="IPR036900">
    <property type="entry name" value="A-D-PHexomutase_C_sf"/>
</dbReference>
<keyword evidence="12" id="KW-1185">Reference proteome</keyword>
<evidence type="ECO:0000256" key="1">
    <source>
        <dbReference type="ARBA" id="ARBA00001946"/>
    </source>
</evidence>
<feature type="domain" description="Alpha-D-phosphohexomutase alpha/beta/alpha" evidence="10">
    <location>
        <begin position="305"/>
        <end position="414"/>
    </location>
</feature>
<dbReference type="InterPro" id="IPR016066">
    <property type="entry name" value="A-D-PHexomutase_CS"/>
</dbReference>
<evidence type="ECO:0000256" key="6">
    <source>
        <dbReference type="ARBA" id="ARBA00023235"/>
    </source>
</evidence>
<dbReference type="Pfam" id="PF02878">
    <property type="entry name" value="PGM_PMM_I"/>
    <property type="match status" value="1"/>
</dbReference>
<dbReference type="SUPFAM" id="SSF53738">
    <property type="entry name" value="Phosphoglucomutase, first 3 domains"/>
    <property type="match status" value="3"/>
</dbReference>
<organism evidence="11 12">
    <name type="scientific">Mycolicibacterium iranicum</name>
    <name type="common">Mycobacterium iranicum</name>
    <dbReference type="NCBI Taxonomy" id="912594"/>
    <lineage>
        <taxon>Bacteria</taxon>
        <taxon>Bacillati</taxon>
        <taxon>Actinomycetota</taxon>
        <taxon>Actinomycetes</taxon>
        <taxon>Mycobacteriales</taxon>
        <taxon>Mycobacteriaceae</taxon>
        <taxon>Mycolicibacterium</taxon>
    </lineage>
</organism>
<dbReference type="Gene3D" id="3.40.120.10">
    <property type="entry name" value="Alpha-D-Glucose-1,6-Bisphosphate, subunit A, domain 3"/>
    <property type="match status" value="3"/>
</dbReference>
<evidence type="ECO:0000256" key="4">
    <source>
        <dbReference type="ARBA" id="ARBA00022723"/>
    </source>
</evidence>
<evidence type="ECO:0000256" key="2">
    <source>
        <dbReference type="ARBA" id="ARBA00010231"/>
    </source>
</evidence>
<dbReference type="PROSITE" id="PS00710">
    <property type="entry name" value="PGM_PMM"/>
    <property type="match status" value="1"/>
</dbReference>
<dbReference type="PRINTS" id="PR00509">
    <property type="entry name" value="PGMPMM"/>
</dbReference>
<protein>
    <submittedName>
        <fullName evidence="11">Phospho-sugar mutase</fullName>
    </submittedName>
</protein>
<dbReference type="SUPFAM" id="SSF55957">
    <property type="entry name" value="Phosphoglucomutase, C-terminal domain"/>
    <property type="match status" value="1"/>
</dbReference>
<evidence type="ECO:0000259" key="9">
    <source>
        <dbReference type="Pfam" id="PF02879"/>
    </source>
</evidence>
<dbReference type="Pfam" id="PF02879">
    <property type="entry name" value="PGM_PMM_II"/>
    <property type="match status" value="1"/>
</dbReference>
<reference evidence="11" key="1">
    <citation type="submission" date="2022-12" db="EMBL/GenBank/DDBJ databases">
        <title>Whole genome sequence of Mycolicibacterium iranicum strain SBH312.</title>
        <authorList>
            <person name="Jani J."/>
            <person name="Arifin Mustapha Z."/>
            <person name="Ahmed K."/>
            <person name="Kai Ling C."/>
        </authorList>
    </citation>
    <scope>NUCLEOTIDE SEQUENCE</scope>
    <source>
        <strain evidence="11">SBH312</strain>
    </source>
</reference>
<evidence type="ECO:0000259" key="10">
    <source>
        <dbReference type="Pfam" id="PF02880"/>
    </source>
</evidence>
<dbReference type="RefSeq" id="WP_268786290.1">
    <property type="nucleotide sequence ID" value="NZ_JAPQYE010000005.1"/>
</dbReference>
<dbReference type="InterPro" id="IPR005844">
    <property type="entry name" value="A-D-PHexomutase_a/b/a-I"/>
</dbReference>
<evidence type="ECO:0000256" key="3">
    <source>
        <dbReference type="ARBA" id="ARBA00022553"/>
    </source>
</evidence>
<dbReference type="EMBL" id="JAPQYE010000005">
    <property type="protein sequence ID" value="MCZ0729060.1"/>
    <property type="molecule type" value="Genomic_DNA"/>
</dbReference>
<keyword evidence="4 7" id="KW-0479">Metal-binding</keyword>
<sequence>MATADVVQEWIAHDPDPGAAAELAACGAEELEDRFSRPLTFGTAGLRGPLRAGPNGMNLAVVIRATWGVSRVLGDRGLSGSQVVVGYDARHRSAEFGQAVAEVFAAQGFSVTLMPGPVPTPAVAYAVRNMNAAAGVQITASHNPPTDNGYKVYFPGGMQIVSPTDRDIETAIAAAPPADEIPRTPVEASGSAQLRAYLERAASIRRTTGSARIALTPMHGVGGEFALDALALAGFGDVHVVEQQFAPDPDFPTVTFPNPEEPGASDQLLALAADVDAEIAIALDPDADRCAIGVPTSTGWRMLSGDETGWLLGEYILSHTTGPSVVASTVVSSRMLAGIAAAHGARHVETLTGFKWLARADEGLDAPLVYAYEEAIGHCVDPAAVRDKDGISAAVLACDLVVALRRAGRTILDALDDVARHHGVHMTTAVTRRVASPEDAAALMTRLRTNPPGHVAGFTVSATDLAPRTDALILDGGDGVTSLRVVVRPSGTEPKLKSYIEIRCGGDLNQARRRATDLLSRTELAVAGITQSGDDVGDLVETRVDRGSEEA</sequence>
<keyword evidence="3" id="KW-0597">Phosphoprotein</keyword>
<feature type="domain" description="Alpha-D-phosphohexomutase alpha/beta/alpha" evidence="8">
    <location>
        <begin position="40"/>
        <end position="174"/>
    </location>
</feature>
<comment type="caution">
    <text evidence="11">The sequence shown here is derived from an EMBL/GenBank/DDBJ whole genome shotgun (WGS) entry which is preliminary data.</text>
</comment>
<dbReference type="InterPro" id="IPR005845">
    <property type="entry name" value="A-D-PHexomutase_a/b/a-II"/>
</dbReference>
<dbReference type="InterPro" id="IPR016055">
    <property type="entry name" value="A-D-PHexomutase_a/b/a-I/II/III"/>
</dbReference>
<evidence type="ECO:0000313" key="12">
    <source>
        <dbReference type="Proteomes" id="UP001084650"/>
    </source>
</evidence>
<dbReference type="InterPro" id="IPR005841">
    <property type="entry name" value="Alpha-D-phosphohexomutase_SF"/>
</dbReference>
<comment type="cofactor">
    <cofactor evidence="1">
        <name>Mg(2+)</name>
        <dbReference type="ChEBI" id="CHEBI:18420"/>
    </cofactor>
</comment>
<dbReference type="Proteomes" id="UP001084650">
    <property type="component" value="Unassembled WGS sequence"/>
</dbReference>
<name>A0ABT4HFW0_MYCIR</name>
<evidence type="ECO:0000256" key="7">
    <source>
        <dbReference type="RuleBase" id="RU004326"/>
    </source>
</evidence>
<feature type="domain" description="Alpha-D-phosphohexomutase alpha/beta/alpha" evidence="9">
    <location>
        <begin position="204"/>
        <end position="292"/>
    </location>
</feature>
<gene>
    <name evidence="11" type="ORF">OY187_13475</name>
</gene>
<dbReference type="PANTHER" id="PTHR45745:SF1">
    <property type="entry name" value="PHOSPHOGLUCOMUTASE 2B-RELATED"/>
    <property type="match status" value="1"/>
</dbReference>
<dbReference type="Gene3D" id="3.30.310.50">
    <property type="entry name" value="Alpha-D-phosphohexomutase, C-terminal domain"/>
    <property type="match status" value="1"/>
</dbReference>
<dbReference type="CDD" id="cd05799">
    <property type="entry name" value="PGM2"/>
    <property type="match status" value="1"/>
</dbReference>
<dbReference type="InterPro" id="IPR005846">
    <property type="entry name" value="A-D-PHexomutase_a/b/a-III"/>
</dbReference>
<evidence type="ECO:0000259" key="8">
    <source>
        <dbReference type="Pfam" id="PF02878"/>
    </source>
</evidence>
<evidence type="ECO:0000256" key="5">
    <source>
        <dbReference type="ARBA" id="ARBA00022842"/>
    </source>
</evidence>
<evidence type="ECO:0000313" key="11">
    <source>
        <dbReference type="EMBL" id="MCZ0729060.1"/>
    </source>
</evidence>
<keyword evidence="5 7" id="KW-0460">Magnesium</keyword>
<dbReference type="Pfam" id="PF02880">
    <property type="entry name" value="PGM_PMM_III"/>
    <property type="match status" value="1"/>
</dbReference>
<accession>A0ABT4HFW0</accession>